<feature type="compositionally biased region" description="Low complexity" evidence="1">
    <location>
        <begin position="25"/>
        <end position="39"/>
    </location>
</feature>
<gene>
    <name evidence="2" type="ORF">B7463_g3797</name>
</gene>
<evidence type="ECO:0000256" key="1">
    <source>
        <dbReference type="SAM" id="MobiDB-lite"/>
    </source>
</evidence>
<name>A0A3E2HGK5_SCYLI</name>
<dbReference type="EMBL" id="NCSJ02000052">
    <property type="protein sequence ID" value="RFU32560.1"/>
    <property type="molecule type" value="Genomic_DNA"/>
</dbReference>
<organism evidence="2 3">
    <name type="scientific">Scytalidium lignicola</name>
    <name type="common">Hyphomycete</name>
    <dbReference type="NCBI Taxonomy" id="5539"/>
    <lineage>
        <taxon>Eukaryota</taxon>
        <taxon>Fungi</taxon>
        <taxon>Dikarya</taxon>
        <taxon>Ascomycota</taxon>
        <taxon>Pezizomycotina</taxon>
        <taxon>Leotiomycetes</taxon>
        <taxon>Leotiomycetes incertae sedis</taxon>
        <taxon>Scytalidium</taxon>
    </lineage>
</organism>
<proteinExistence type="predicted"/>
<feature type="compositionally biased region" description="Basic and acidic residues" evidence="1">
    <location>
        <begin position="50"/>
        <end position="65"/>
    </location>
</feature>
<evidence type="ECO:0000313" key="3">
    <source>
        <dbReference type="Proteomes" id="UP000258309"/>
    </source>
</evidence>
<protein>
    <submittedName>
        <fullName evidence="2">Uncharacterized protein</fullName>
    </submittedName>
</protein>
<reference evidence="2 3" key="1">
    <citation type="submission" date="2018-05" db="EMBL/GenBank/DDBJ databases">
        <title>Draft genome sequence of Scytalidium lignicola DSM 105466, a ubiquitous saprotrophic fungus.</title>
        <authorList>
            <person name="Buettner E."/>
            <person name="Gebauer A.M."/>
            <person name="Hofrichter M."/>
            <person name="Liers C."/>
            <person name="Kellner H."/>
        </authorList>
    </citation>
    <scope>NUCLEOTIDE SEQUENCE [LARGE SCALE GENOMIC DNA]</scope>
    <source>
        <strain evidence="2 3">DSM 105466</strain>
    </source>
</reference>
<feature type="compositionally biased region" description="Basic and acidic residues" evidence="1">
    <location>
        <begin position="104"/>
        <end position="118"/>
    </location>
</feature>
<evidence type="ECO:0000313" key="2">
    <source>
        <dbReference type="EMBL" id="RFU32560.1"/>
    </source>
</evidence>
<feature type="compositionally biased region" description="Polar residues" evidence="1">
    <location>
        <begin position="40"/>
        <end position="49"/>
    </location>
</feature>
<comment type="caution">
    <text evidence="2">The sequence shown here is derived from an EMBL/GenBank/DDBJ whole genome shotgun (WGS) entry which is preliminary data.</text>
</comment>
<feature type="non-terminal residue" evidence="2">
    <location>
        <position position="1"/>
    </location>
</feature>
<dbReference type="AlphaFoldDB" id="A0A3E2HGK5"/>
<keyword evidence="3" id="KW-1185">Reference proteome</keyword>
<accession>A0A3E2HGK5</accession>
<dbReference type="Proteomes" id="UP000258309">
    <property type="component" value="Unassembled WGS sequence"/>
</dbReference>
<feature type="region of interest" description="Disordered" evidence="1">
    <location>
        <begin position="1"/>
        <end position="118"/>
    </location>
</feature>
<sequence length="118" mass="13701">MSSQRSHSYYHEAPVVHNSRGAYQGSHTSSYSKSSGYSTMTNGHSSTSHPRAEEKKHRVPDHANKEVTSIYRENVVVTNHQKRRFDPAEYRYGQEQLEYNSPSRSRDSAKHKEEQVYR</sequence>
<feature type="non-terminal residue" evidence="2">
    <location>
        <position position="118"/>
    </location>
</feature>